<protein>
    <submittedName>
        <fullName evidence="2">Uncharacterized protein</fullName>
    </submittedName>
</protein>
<keyword evidence="1" id="KW-0472">Membrane</keyword>
<keyword evidence="1" id="KW-0812">Transmembrane</keyword>
<reference evidence="2 3" key="1">
    <citation type="journal article" date="2019" name="Emerg. Microbes Infect.">
        <title>Comprehensive subspecies identification of 175 nontuberculous mycobacteria species based on 7547 genomic profiles.</title>
        <authorList>
            <person name="Matsumoto Y."/>
            <person name="Kinjo T."/>
            <person name="Motooka D."/>
            <person name="Nabeya D."/>
            <person name="Jung N."/>
            <person name="Uechi K."/>
            <person name="Horii T."/>
            <person name="Iida T."/>
            <person name="Fujita J."/>
            <person name="Nakamura S."/>
        </authorList>
    </citation>
    <scope>NUCLEOTIDE SEQUENCE [LARGE SCALE GENOMIC DNA]</scope>
    <source>
        <strain evidence="2 3">JCM 18113</strain>
    </source>
</reference>
<keyword evidence="1" id="KW-1133">Transmembrane helix</keyword>
<sequence length="126" mass="14544">MMTPSYPWGDDRGQLARQLRLPYHTLRQRRARRLCHRFERVGVRTAPERLRELLAGAPLAAHEMINVNFALIAIRLDHESRAARFKRLKQRSARSLIFAGIVMVVLNLLICMAYVLLNLAEQSTPI</sequence>
<dbReference type="Proteomes" id="UP000465812">
    <property type="component" value="Chromosome"/>
</dbReference>
<evidence type="ECO:0000313" key="3">
    <source>
        <dbReference type="Proteomes" id="UP000465812"/>
    </source>
</evidence>
<keyword evidence="3" id="KW-1185">Reference proteome</keyword>
<feature type="transmembrane region" description="Helical" evidence="1">
    <location>
        <begin position="95"/>
        <end position="117"/>
    </location>
</feature>
<organism evidence="2 3">
    <name type="scientific">Mycobacterium mantenii</name>
    <dbReference type="NCBI Taxonomy" id="560555"/>
    <lineage>
        <taxon>Bacteria</taxon>
        <taxon>Bacillati</taxon>
        <taxon>Actinomycetota</taxon>
        <taxon>Actinomycetes</taxon>
        <taxon>Mycobacteriales</taxon>
        <taxon>Mycobacteriaceae</taxon>
        <taxon>Mycobacterium</taxon>
        <taxon>Mycobacterium avium complex (MAC)</taxon>
    </lineage>
</organism>
<evidence type="ECO:0000256" key="1">
    <source>
        <dbReference type="SAM" id="Phobius"/>
    </source>
</evidence>
<accession>A0ABM7JW86</accession>
<name>A0ABM7JW86_MYCNT</name>
<gene>
    <name evidence="2" type="ORF">MMAN_39540</name>
</gene>
<dbReference type="EMBL" id="AP022590">
    <property type="protein sequence ID" value="BBY39820.1"/>
    <property type="molecule type" value="Genomic_DNA"/>
</dbReference>
<proteinExistence type="predicted"/>
<evidence type="ECO:0000313" key="2">
    <source>
        <dbReference type="EMBL" id="BBY39820.1"/>
    </source>
</evidence>